<organism evidence="2 3">
    <name type="scientific">Lachancea quebecensis</name>
    <dbReference type="NCBI Taxonomy" id="1654605"/>
    <lineage>
        <taxon>Eukaryota</taxon>
        <taxon>Fungi</taxon>
        <taxon>Dikarya</taxon>
        <taxon>Ascomycota</taxon>
        <taxon>Saccharomycotina</taxon>
        <taxon>Saccharomycetes</taxon>
        <taxon>Saccharomycetales</taxon>
        <taxon>Saccharomycetaceae</taxon>
        <taxon>Lachancea</taxon>
    </lineage>
</organism>
<gene>
    <name evidence="2" type="ORF">LAQU0_S08e03048g</name>
</gene>
<feature type="compositionally biased region" description="Polar residues" evidence="1">
    <location>
        <begin position="113"/>
        <end position="124"/>
    </location>
</feature>
<dbReference type="Proteomes" id="UP000236544">
    <property type="component" value="Unassembled WGS sequence"/>
</dbReference>
<keyword evidence="3" id="KW-1185">Reference proteome</keyword>
<dbReference type="OrthoDB" id="4070040at2759"/>
<evidence type="ECO:0000256" key="1">
    <source>
        <dbReference type="SAM" id="MobiDB-lite"/>
    </source>
</evidence>
<dbReference type="EMBL" id="LN890539">
    <property type="protein sequence ID" value="CUS23142.1"/>
    <property type="molecule type" value="Genomic_DNA"/>
</dbReference>
<proteinExistence type="predicted"/>
<evidence type="ECO:0000313" key="2">
    <source>
        <dbReference type="EMBL" id="CUS23142.1"/>
    </source>
</evidence>
<reference evidence="3" key="1">
    <citation type="submission" date="2015-10" db="EMBL/GenBank/DDBJ databases">
        <authorList>
            <person name="Devillers H."/>
        </authorList>
    </citation>
    <scope>NUCLEOTIDE SEQUENCE [LARGE SCALE GENOMIC DNA]</scope>
</reference>
<feature type="compositionally biased region" description="Basic and acidic residues" evidence="1">
    <location>
        <begin position="132"/>
        <end position="141"/>
    </location>
</feature>
<sequence length="141" mass="15580">MPFLTPPLSMAGLNQTAGPHNFVLETPNSQAGQPMHMVNGFESPEMSLKTKNNICKSFEDDLFFCPRGLLSSQELSTCQQMDLLLLDQMRDITAMHAAQTADVGIPDHAHSQPKFNPYTSQSFSPAPPPLESRPHLRESTL</sequence>
<evidence type="ECO:0000313" key="3">
    <source>
        <dbReference type="Proteomes" id="UP000236544"/>
    </source>
</evidence>
<protein>
    <submittedName>
        <fullName evidence="2">LAQU0S08e03048g1_1</fullName>
    </submittedName>
</protein>
<feature type="region of interest" description="Disordered" evidence="1">
    <location>
        <begin position="103"/>
        <end position="141"/>
    </location>
</feature>
<accession>A0A0P1KTX7</accession>
<name>A0A0P1KTX7_9SACH</name>
<dbReference type="AlphaFoldDB" id="A0A0P1KTX7"/>